<dbReference type="AlphaFoldDB" id="A0AAD5XPT2"/>
<dbReference type="EMBL" id="JADGJQ010000035">
    <property type="protein sequence ID" value="KAJ3177154.1"/>
    <property type="molecule type" value="Genomic_DNA"/>
</dbReference>
<dbReference type="Pfam" id="PF10558">
    <property type="entry name" value="MTP18"/>
    <property type="match status" value="2"/>
</dbReference>
<comment type="similarity">
    <text evidence="1">Belongs to the MTFP1 family.</text>
</comment>
<dbReference type="InterPro" id="IPR019560">
    <property type="entry name" value="Mitochondrial_18_kDa_protein"/>
</dbReference>
<evidence type="ECO:0000256" key="1">
    <source>
        <dbReference type="ARBA" id="ARBA00009224"/>
    </source>
</evidence>
<evidence type="ECO:0000313" key="5">
    <source>
        <dbReference type="Proteomes" id="UP001212152"/>
    </source>
</evidence>
<organism evidence="4 5">
    <name type="scientific">Geranomyces variabilis</name>
    <dbReference type="NCBI Taxonomy" id="109894"/>
    <lineage>
        <taxon>Eukaryota</taxon>
        <taxon>Fungi</taxon>
        <taxon>Fungi incertae sedis</taxon>
        <taxon>Chytridiomycota</taxon>
        <taxon>Chytridiomycota incertae sedis</taxon>
        <taxon>Chytridiomycetes</taxon>
        <taxon>Spizellomycetales</taxon>
        <taxon>Powellomycetaceae</taxon>
        <taxon>Geranomyces</taxon>
    </lineage>
</organism>
<evidence type="ECO:0000313" key="4">
    <source>
        <dbReference type="EMBL" id="KAJ3177154.1"/>
    </source>
</evidence>
<keyword evidence="5" id="KW-1185">Reference proteome</keyword>
<reference evidence="4" key="1">
    <citation type="submission" date="2020-05" db="EMBL/GenBank/DDBJ databases">
        <title>Phylogenomic resolution of chytrid fungi.</title>
        <authorList>
            <person name="Stajich J.E."/>
            <person name="Amses K."/>
            <person name="Simmons R."/>
            <person name="Seto K."/>
            <person name="Myers J."/>
            <person name="Bonds A."/>
            <person name="Quandt C.A."/>
            <person name="Barry K."/>
            <person name="Liu P."/>
            <person name="Grigoriev I."/>
            <person name="Longcore J.E."/>
            <person name="James T.Y."/>
        </authorList>
    </citation>
    <scope>NUCLEOTIDE SEQUENCE</scope>
    <source>
        <strain evidence="4">JEL0379</strain>
    </source>
</reference>
<sequence>MTQTTTQTVVQEVKQDVQHYPPAQTSPGQLLEHPQQAETTDTPLRFLAYAARFRQIAITGSRYLAYTSDVGEAFRPVVNKRIVNAAYGISFAYVGFDIGLEAWKAKQRGADNLELTRVVAERSLFQGLASLLLPAVTIHTVVDLTGKALKNKPPSTFVRWTPTVAGLLVVPFLPIMYDHPLEHFIAKTFDKVWPLERPAHGLAADVKVKKE</sequence>
<proteinExistence type="inferred from homology"/>
<evidence type="ECO:0000256" key="2">
    <source>
        <dbReference type="ARBA" id="ARBA00017835"/>
    </source>
</evidence>
<accession>A0AAD5XPT2</accession>
<evidence type="ECO:0000256" key="3">
    <source>
        <dbReference type="ARBA" id="ARBA00029631"/>
    </source>
</evidence>
<dbReference type="PANTHER" id="PTHR11001:SF2">
    <property type="entry name" value="MITOCHONDRIAL FISSION PROCESS PROTEIN 1"/>
    <property type="match status" value="1"/>
</dbReference>
<protein>
    <recommendedName>
        <fullName evidence="2">Mitochondrial fission process protein 1</fullName>
    </recommendedName>
    <alternativeName>
        <fullName evidence="3">Mitochondrial 18 kDa protein</fullName>
    </alternativeName>
</protein>
<dbReference type="GO" id="GO:0000266">
    <property type="term" value="P:mitochondrial fission"/>
    <property type="evidence" value="ECO:0007669"/>
    <property type="project" value="TreeGrafter"/>
</dbReference>
<dbReference type="GO" id="GO:0005739">
    <property type="term" value="C:mitochondrion"/>
    <property type="evidence" value="ECO:0007669"/>
    <property type="project" value="TreeGrafter"/>
</dbReference>
<dbReference type="Proteomes" id="UP001212152">
    <property type="component" value="Unassembled WGS sequence"/>
</dbReference>
<dbReference type="PANTHER" id="PTHR11001">
    <property type="entry name" value="MITOCHONDRIAL FISSION PROCESS PROTEIN 1"/>
    <property type="match status" value="1"/>
</dbReference>
<gene>
    <name evidence="4" type="ORF">HDU87_004646</name>
</gene>
<name>A0AAD5XPT2_9FUNG</name>
<comment type="caution">
    <text evidence="4">The sequence shown here is derived from an EMBL/GenBank/DDBJ whole genome shotgun (WGS) entry which is preliminary data.</text>
</comment>